<dbReference type="EMBL" id="CP131059">
    <property type="protein sequence ID" value="WNY24011.1"/>
    <property type="molecule type" value="Genomic_DNA"/>
</dbReference>
<organism evidence="1 2">
    <name type="scientific">Methanimicrococcus hongohii</name>
    <dbReference type="NCBI Taxonomy" id="3028295"/>
    <lineage>
        <taxon>Archaea</taxon>
        <taxon>Methanobacteriati</taxon>
        <taxon>Methanobacteriota</taxon>
        <taxon>Stenosarchaea group</taxon>
        <taxon>Methanomicrobia</taxon>
        <taxon>Methanosarcinales</taxon>
        <taxon>Methanosarcinaceae</taxon>
        <taxon>Methanimicrococcus</taxon>
    </lineage>
</organism>
<sequence length="389" mass="44690">MVSKTWKIIIVLLAVFLAIVCAFTALDGWNSYKSSKSIEEYYRHNSGVEEIQTHLDIDTLTVTYWNPWGGFTGHSIEMIDYPAFTLADYVTDSAIIVSATVTESIPWDDTTDEGVEKLKELDSDWISSFGRESYLDVNEIFKGNFKINHIYLKTDMKTPEFKVGDTYLLFISGSSTGNSDYWIRVTEGYLIKNESNFEGMGNVSISEDDLRYLMSFSDDELALYQQINFASQVFIGEMLTSTNDADLVHYGGLEAYQNHKVRVIAPIKGNLSGTVEFVYDGTYITKEMMQAYLTEENMSPDVAERYVKTWFGSNETGYYNENYWDPKVSPLKAGDIYLICLIESEGRYSMWASKTDYKIEEQNKRELQKLAKEYQETLEKISVYLSYNY</sequence>
<dbReference type="RefSeq" id="WP_316557185.1">
    <property type="nucleotide sequence ID" value="NZ_CP131059.1"/>
</dbReference>
<dbReference type="Proteomes" id="UP001302978">
    <property type="component" value="Chromosome"/>
</dbReference>
<proteinExistence type="predicted"/>
<evidence type="ECO:0000313" key="1">
    <source>
        <dbReference type="EMBL" id="WNY24011.1"/>
    </source>
</evidence>
<gene>
    <name evidence="1" type="ORF">MmiHf6_13360</name>
</gene>
<dbReference type="KEGG" id="mehf:MmiHf6_13360"/>
<accession>A0AA96V0B5</accession>
<name>A0AA96V0B5_9EURY</name>
<dbReference type="GeneID" id="85195924"/>
<reference evidence="1 2" key="1">
    <citation type="submission" date="2023-07" db="EMBL/GenBank/DDBJ databases">
        <title>Closed genoem sequence of Methanomicrococcus sp. Hf6.</title>
        <authorList>
            <person name="Poehlein A."/>
            <person name="Protasov E."/>
            <person name="Platt K."/>
            <person name="Reeh H."/>
            <person name="Daniel R."/>
            <person name="Brune A."/>
        </authorList>
    </citation>
    <scope>NUCLEOTIDE SEQUENCE [LARGE SCALE GENOMIC DNA]</scope>
    <source>
        <strain evidence="1 2">Hf6</strain>
    </source>
</reference>
<evidence type="ECO:0000313" key="2">
    <source>
        <dbReference type="Proteomes" id="UP001302978"/>
    </source>
</evidence>
<dbReference type="AlphaFoldDB" id="A0AA96V0B5"/>
<keyword evidence="2" id="KW-1185">Reference proteome</keyword>
<protein>
    <submittedName>
        <fullName evidence="1">Uncharacterized protein</fullName>
    </submittedName>
</protein>